<evidence type="ECO:0000313" key="9">
    <source>
        <dbReference type="Ensembl" id="ENSPKIP00000004680.1"/>
    </source>
</evidence>
<proteinExistence type="predicted"/>
<name>A0A3B3QGG5_9TELE</name>
<dbReference type="PROSITE" id="PS51323">
    <property type="entry name" value="IGFBP_N_2"/>
    <property type="match status" value="1"/>
</dbReference>
<dbReference type="GO" id="GO:0004867">
    <property type="term" value="F:serine-type endopeptidase inhibitor activity"/>
    <property type="evidence" value="ECO:0007669"/>
    <property type="project" value="InterPro"/>
</dbReference>
<dbReference type="Pfam" id="PF23334">
    <property type="entry name" value="VWC2L_2nd"/>
    <property type="match status" value="1"/>
</dbReference>
<protein>
    <submittedName>
        <fullName evidence="9">Cysteine rich transmembrane BMP regulator 1</fullName>
    </submittedName>
</protein>
<keyword evidence="4" id="KW-0472">Membrane</keyword>
<dbReference type="Gene3D" id="2.10.22.10">
    <property type="entry name" value="Antistasin, domain 1"/>
    <property type="match status" value="4"/>
</dbReference>
<dbReference type="InterPro" id="IPR045813">
    <property type="entry name" value="CRIM1_C"/>
</dbReference>
<dbReference type="GO" id="GO:0005886">
    <property type="term" value="C:plasma membrane"/>
    <property type="evidence" value="ECO:0007669"/>
    <property type="project" value="TreeGrafter"/>
</dbReference>
<organism evidence="9 10">
    <name type="scientific">Paramormyrops kingsleyae</name>
    <dbReference type="NCBI Taxonomy" id="1676925"/>
    <lineage>
        <taxon>Eukaryota</taxon>
        <taxon>Metazoa</taxon>
        <taxon>Chordata</taxon>
        <taxon>Craniata</taxon>
        <taxon>Vertebrata</taxon>
        <taxon>Euteleostomi</taxon>
        <taxon>Actinopterygii</taxon>
        <taxon>Neopterygii</taxon>
        <taxon>Teleostei</taxon>
        <taxon>Osteoglossocephala</taxon>
        <taxon>Osteoglossomorpha</taxon>
        <taxon>Osteoglossiformes</taxon>
        <taxon>Mormyridae</taxon>
        <taxon>Paramormyrops</taxon>
    </lineage>
</organism>
<feature type="domain" description="VWFC" evidence="6">
    <location>
        <begin position="670"/>
        <end position="728"/>
    </location>
</feature>
<evidence type="ECO:0000259" key="7">
    <source>
        <dbReference type="PROSITE" id="PS51252"/>
    </source>
</evidence>
<dbReference type="PANTHER" id="PTHR46439">
    <property type="entry name" value="CYSTEINE-RICH MOTOR NEURON 1 PROTEIN"/>
    <property type="match status" value="1"/>
</dbReference>
<dbReference type="GO" id="GO:0005576">
    <property type="term" value="C:extracellular region"/>
    <property type="evidence" value="ECO:0007669"/>
    <property type="project" value="InterPro"/>
</dbReference>
<feature type="domain" description="VWFC" evidence="6">
    <location>
        <begin position="600"/>
        <end position="658"/>
    </location>
</feature>
<dbReference type="SMART" id="SM00121">
    <property type="entry name" value="IB"/>
    <property type="match status" value="1"/>
</dbReference>
<reference evidence="9" key="1">
    <citation type="submission" date="2025-08" db="UniProtKB">
        <authorList>
            <consortium name="Ensembl"/>
        </authorList>
    </citation>
    <scope>IDENTIFICATION</scope>
</reference>
<dbReference type="InterPro" id="IPR004094">
    <property type="entry name" value="Antistasin-like"/>
</dbReference>
<evidence type="ECO:0000256" key="5">
    <source>
        <dbReference type="SAM" id="SignalP"/>
    </source>
</evidence>
<evidence type="ECO:0000256" key="3">
    <source>
        <dbReference type="ARBA" id="ARBA00023157"/>
    </source>
</evidence>
<keyword evidence="2" id="KW-0677">Repeat</keyword>
<feature type="transmembrane region" description="Helical" evidence="4">
    <location>
        <begin position="836"/>
        <end position="856"/>
    </location>
</feature>
<keyword evidence="10" id="KW-1185">Reference proteome</keyword>
<dbReference type="SUPFAM" id="SSF57262">
    <property type="entry name" value="Leech antihemostatic proteins"/>
    <property type="match status" value="2"/>
</dbReference>
<dbReference type="AlphaFoldDB" id="A0A3B3QGG5"/>
<dbReference type="PROSITE" id="PS51252">
    <property type="entry name" value="ANTISTASIN"/>
    <property type="match status" value="4"/>
</dbReference>
<dbReference type="SMART" id="SM00214">
    <property type="entry name" value="VWC"/>
    <property type="match status" value="4"/>
</dbReference>
<dbReference type="Proteomes" id="UP000261540">
    <property type="component" value="Unplaced"/>
</dbReference>
<feature type="domain" description="Antistasin-like" evidence="7">
    <location>
        <begin position="393"/>
        <end position="422"/>
    </location>
</feature>
<dbReference type="Pfam" id="PF00093">
    <property type="entry name" value="VWC"/>
    <property type="match status" value="3"/>
</dbReference>
<feature type="domain" description="IGFBP N-terminal" evidence="8">
    <location>
        <begin position="27"/>
        <end position="102"/>
    </location>
</feature>
<dbReference type="SUPFAM" id="SSF57603">
    <property type="entry name" value="FnI-like domain"/>
    <property type="match status" value="4"/>
</dbReference>
<feature type="domain" description="Antistasin-like" evidence="7">
    <location>
        <begin position="491"/>
        <end position="516"/>
    </location>
</feature>
<keyword evidence="1 5" id="KW-0732">Signal</keyword>
<evidence type="ECO:0000256" key="1">
    <source>
        <dbReference type="ARBA" id="ARBA00022729"/>
    </source>
</evidence>
<feature type="domain" description="Antistasin-like" evidence="7">
    <location>
        <begin position="429"/>
        <end position="456"/>
    </location>
</feature>
<evidence type="ECO:0000259" key="8">
    <source>
        <dbReference type="PROSITE" id="PS51323"/>
    </source>
</evidence>
<dbReference type="PROSITE" id="PS01208">
    <property type="entry name" value="VWFC_1"/>
    <property type="match status" value="4"/>
</dbReference>
<evidence type="ECO:0000313" key="10">
    <source>
        <dbReference type="Proteomes" id="UP000261540"/>
    </source>
</evidence>
<evidence type="ECO:0000256" key="4">
    <source>
        <dbReference type="SAM" id="Phobius"/>
    </source>
</evidence>
<dbReference type="Gene3D" id="4.10.40.20">
    <property type="match status" value="1"/>
</dbReference>
<reference evidence="9" key="2">
    <citation type="submission" date="2025-09" db="UniProtKB">
        <authorList>
            <consortium name="Ensembl"/>
        </authorList>
    </citation>
    <scope>IDENTIFICATION</scope>
</reference>
<dbReference type="Pfam" id="PF19442">
    <property type="entry name" value="CRIM1_C"/>
    <property type="match status" value="1"/>
</dbReference>
<sequence length="921" mass="100589">ISSAAMCLLAKCVMLSQLLLLSAEDGRALLCVPCDASGCAEPKACGGTVLGSCGCCAGCAKQRHESCGGFRGLNGTCDRGLQCVVGTSPDGGSVDVGVCEDAAWDVDLSLGSGPCRGSLVKGCDLVDRKCVCGQKWSCSSPYSFPSWDACHIALQRTEGRPSPSYLMLLRSLLQRVHSRRKSLSDKKYYYYYYYQIINVLIADALFHPSCCCIIYGCFPPVLYHPVFCTLCPVETPPPLVICCLPFSHRCECLRSQLPAGNAARVVSRADGAPGKHCDVFECVSSESCLFPLVTHSGCLYTLGDLQDASGAHSCLCSDVPEGESYPVRGTESPIYCQFCTCLGQIAFSDIDSGYHIHRKPQPNEANPLEKLNKCHPPPHPIEPSDDILAPPACGALENCNLTERDCAYGFQQDLNGCRTCHCRTRKALCREMMTGCALNCPFGFQTGSQSCPVCRCRLRPRKCQPAACGKRCPHGFQKNRHGCHICRCKTCPEVTCDKGCPDGLRHDARGCPVCQCKGDSSFTSYPAPLSSSFSDGRRHGDGETWHDGCRDCYCHDGQEMCSLISCPPLVCLSPTLQPGHCCPFCPGEQETNRPLSRILPVCLGLDREYFAEGKTWSIDSCTQCTCLRGQVLCETKVCPPLLCQRPIRTQDSCCSQCPGDLLPAPRPSNSSCRDEVGGVYRVGESWRPDPCSSCACVDGAIKCLAESCPPVSCTDPVLHKGQCCPYCLGDVGRKAVCHYGGAAYTDEQRWHVDECTRCYCLQGQTLCSTVSCPALPCREAARASGRCCPMCSGEGRAIQIFGYGRTAGYGDAFRICSRIFRSQMPGARENRHFNPAAWSALPILVVFITIAALLVINKKKRRIDILCFYRNKQVIWTDYHEGLQTDPYRPLRHADYNSRYGGAREVPEQNNLQDDGFYQTV</sequence>
<feature type="domain" description="Antistasin-like" evidence="7">
    <location>
        <begin position="463"/>
        <end position="488"/>
    </location>
</feature>
<dbReference type="Ensembl" id="ENSPKIT00000028667.1">
    <property type="protein sequence ID" value="ENSPKIP00000004680.1"/>
    <property type="gene ID" value="ENSPKIG00000021580.1"/>
</dbReference>
<feature type="domain" description="VWFC" evidence="6">
    <location>
        <begin position="735"/>
        <end position="792"/>
    </location>
</feature>
<dbReference type="PROSITE" id="PS50184">
    <property type="entry name" value="VWFC_2"/>
    <property type="match status" value="4"/>
</dbReference>
<dbReference type="SUPFAM" id="SSF57184">
    <property type="entry name" value="Growth factor receptor domain"/>
    <property type="match status" value="1"/>
</dbReference>
<keyword evidence="4" id="KW-1133">Transmembrane helix</keyword>
<keyword evidence="3" id="KW-1015">Disulfide bond</keyword>
<dbReference type="InterPro" id="IPR052624">
    <property type="entry name" value="CRIM1"/>
</dbReference>
<feature type="chain" id="PRO_5017397771" evidence="5">
    <location>
        <begin position="24"/>
        <end position="921"/>
    </location>
</feature>
<dbReference type="InterPro" id="IPR000867">
    <property type="entry name" value="IGFBP-like"/>
</dbReference>
<evidence type="ECO:0000259" key="6">
    <source>
        <dbReference type="PROSITE" id="PS50184"/>
    </source>
</evidence>
<dbReference type="GeneTree" id="ENSGT00940000160910"/>
<dbReference type="InterPro" id="IPR011061">
    <property type="entry name" value="Hirudin/antistatin"/>
</dbReference>
<feature type="domain" description="VWFC" evidence="6">
    <location>
        <begin position="530"/>
        <end position="586"/>
    </location>
</feature>
<dbReference type="PANTHER" id="PTHR46439:SF1">
    <property type="entry name" value="CYSTEINE-RICH MOTOR NEURON 1 PROTEIN"/>
    <property type="match status" value="1"/>
</dbReference>
<keyword evidence="4" id="KW-0812">Transmembrane</keyword>
<dbReference type="Gene3D" id="6.20.200.20">
    <property type="match status" value="4"/>
</dbReference>
<dbReference type="InterPro" id="IPR009030">
    <property type="entry name" value="Growth_fac_rcpt_cys_sf"/>
</dbReference>
<dbReference type="SMART" id="SM00215">
    <property type="entry name" value="VWC_out"/>
    <property type="match status" value="2"/>
</dbReference>
<dbReference type="Pfam" id="PF02822">
    <property type="entry name" value="Antistasin"/>
    <property type="match status" value="4"/>
</dbReference>
<dbReference type="STRING" id="1676925.ENSPKIP00000004680"/>
<evidence type="ECO:0000256" key="2">
    <source>
        <dbReference type="ARBA" id="ARBA00022737"/>
    </source>
</evidence>
<accession>A0A3B3QGG5</accession>
<dbReference type="InterPro" id="IPR001007">
    <property type="entry name" value="VWF_dom"/>
</dbReference>
<feature type="signal peptide" evidence="5">
    <location>
        <begin position="1"/>
        <end position="23"/>
    </location>
</feature>